<dbReference type="InterPro" id="IPR032540">
    <property type="entry name" value="DUF4949"/>
</dbReference>
<sequence>MKFKAKFIAFTGALLLAGSSFAAFKAPPVCPSVSAIKAQGVSQAQQLIDHLYIDYEIHQYNTELNWVFAVGPFEGQSAEDALEVGNKALRYLSGNPISEPDEDFWVCLYELDNEHFAVALQSDRMPLPYKLHKYFTKKA</sequence>
<dbReference type="Pfam" id="PF16307">
    <property type="entry name" value="DUF4949"/>
    <property type="match status" value="1"/>
</dbReference>
<accession>A0A0W0VCQ5</accession>
<feature type="chain" id="PRO_5006914691" evidence="1">
    <location>
        <begin position="23"/>
        <end position="139"/>
    </location>
</feature>
<evidence type="ECO:0000313" key="3">
    <source>
        <dbReference type="Proteomes" id="UP000055035"/>
    </source>
</evidence>
<dbReference type="PATRIC" id="fig|456.5.peg.2384"/>
<keyword evidence="1" id="KW-0732">Signal</keyword>
<gene>
    <name evidence="2" type="primary">hbp</name>
    <name evidence="2" type="ORF">Ljor_2214</name>
</gene>
<evidence type="ECO:0000256" key="1">
    <source>
        <dbReference type="SAM" id="SignalP"/>
    </source>
</evidence>
<dbReference type="AlphaFoldDB" id="A0A0W0VCQ5"/>
<reference evidence="2 3" key="1">
    <citation type="submission" date="2015-11" db="EMBL/GenBank/DDBJ databases">
        <title>Genomic analysis of 38 Legionella species identifies large and diverse effector repertoires.</title>
        <authorList>
            <person name="Burstein D."/>
            <person name="Amaro F."/>
            <person name="Zusman T."/>
            <person name="Lifshitz Z."/>
            <person name="Cohen O."/>
            <person name="Gilbert J.A."/>
            <person name="Pupko T."/>
            <person name="Shuman H.A."/>
            <person name="Segal G."/>
        </authorList>
    </citation>
    <scope>NUCLEOTIDE SEQUENCE [LARGE SCALE GENOMIC DNA]</scope>
    <source>
        <strain evidence="2 3">BL-540</strain>
    </source>
</reference>
<name>A0A0W0VCQ5_9GAMM</name>
<keyword evidence="3" id="KW-1185">Reference proteome</keyword>
<organism evidence="2 3">
    <name type="scientific">Legionella jordanis</name>
    <dbReference type="NCBI Taxonomy" id="456"/>
    <lineage>
        <taxon>Bacteria</taxon>
        <taxon>Pseudomonadati</taxon>
        <taxon>Pseudomonadota</taxon>
        <taxon>Gammaproteobacteria</taxon>
        <taxon>Legionellales</taxon>
        <taxon>Legionellaceae</taxon>
        <taxon>Legionella</taxon>
    </lineage>
</organism>
<dbReference type="OrthoDB" id="5638967at2"/>
<dbReference type="EMBL" id="LNYJ01000011">
    <property type="protein sequence ID" value="KTD17908.1"/>
    <property type="molecule type" value="Genomic_DNA"/>
</dbReference>
<feature type="signal peptide" evidence="1">
    <location>
        <begin position="1"/>
        <end position="22"/>
    </location>
</feature>
<proteinExistence type="predicted"/>
<protein>
    <submittedName>
        <fullName evidence="2">Hemin binding protein</fullName>
    </submittedName>
</protein>
<comment type="caution">
    <text evidence="2">The sequence shown here is derived from an EMBL/GenBank/DDBJ whole genome shotgun (WGS) entry which is preliminary data.</text>
</comment>
<evidence type="ECO:0000313" key="2">
    <source>
        <dbReference type="EMBL" id="KTD17908.1"/>
    </source>
</evidence>
<dbReference type="RefSeq" id="WP_058471621.1">
    <property type="nucleotide sequence ID" value="NZ_CAAAIC010000001.1"/>
</dbReference>
<dbReference type="Proteomes" id="UP000055035">
    <property type="component" value="Unassembled WGS sequence"/>
</dbReference>
<dbReference type="STRING" id="456.Ljor_2214"/>